<dbReference type="SUPFAM" id="SSF46689">
    <property type="entry name" value="Homeodomain-like"/>
    <property type="match status" value="1"/>
</dbReference>
<keyword evidence="1" id="KW-0805">Transcription regulation</keyword>
<dbReference type="Pfam" id="PF00440">
    <property type="entry name" value="TetR_N"/>
    <property type="match status" value="1"/>
</dbReference>
<dbReference type="InterPro" id="IPR023772">
    <property type="entry name" value="DNA-bd_HTH_TetR-type_CS"/>
</dbReference>
<dbReference type="GO" id="GO:0003700">
    <property type="term" value="F:DNA-binding transcription factor activity"/>
    <property type="evidence" value="ECO:0007669"/>
    <property type="project" value="TreeGrafter"/>
</dbReference>
<dbReference type="PROSITE" id="PS50977">
    <property type="entry name" value="HTH_TETR_2"/>
    <property type="match status" value="1"/>
</dbReference>
<evidence type="ECO:0000259" key="5">
    <source>
        <dbReference type="PROSITE" id="PS50977"/>
    </source>
</evidence>
<dbReference type="EMBL" id="CP165727">
    <property type="protein sequence ID" value="XDV67904.1"/>
    <property type="molecule type" value="Genomic_DNA"/>
</dbReference>
<evidence type="ECO:0000256" key="3">
    <source>
        <dbReference type="ARBA" id="ARBA00023163"/>
    </source>
</evidence>
<keyword evidence="3" id="KW-0804">Transcription</keyword>
<dbReference type="InterPro" id="IPR009057">
    <property type="entry name" value="Homeodomain-like_sf"/>
</dbReference>
<dbReference type="InterPro" id="IPR001647">
    <property type="entry name" value="HTH_TetR"/>
</dbReference>
<dbReference type="PRINTS" id="PR00455">
    <property type="entry name" value="HTHTETR"/>
</dbReference>
<dbReference type="Gene3D" id="1.10.357.10">
    <property type="entry name" value="Tetracycline Repressor, domain 2"/>
    <property type="match status" value="1"/>
</dbReference>
<dbReference type="SUPFAM" id="SSF48498">
    <property type="entry name" value="Tetracyclin repressor-like, C-terminal domain"/>
    <property type="match status" value="1"/>
</dbReference>
<evidence type="ECO:0000256" key="4">
    <source>
        <dbReference type="PROSITE-ProRule" id="PRU00335"/>
    </source>
</evidence>
<organism evidence="6">
    <name type="scientific">Streptomyces sp. R33</name>
    <dbReference type="NCBI Taxonomy" id="3238629"/>
    <lineage>
        <taxon>Bacteria</taxon>
        <taxon>Bacillati</taxon>
        <taxon>Actinomycetota</taxon>
        <taxon>Actinomycetes</taxon>
        <taxon>Kitasatosporales</taxon>
        <taxon>Streptomycetaceae</taxon>
        <taxon>Streptomyces</taxon>
    </lineage>
</organism>
<evidence type="ECO:0000313" key="6">
    <source>
        <dbReference type="EMBL" id="XDV67904.1"/>
    </source>
</evidence>
<reference evidence="6" key="1">
    <citation type="submission" date="2024-08" db="EMBL/GenBank/DDBJ databases">
        <authorList>
            <person name="Yu S.T."/>
        </authorList>
    </citation>
    <scope>NUCLEOTIDE SEQUENCE</scope>
    <source>
        <strain evidence="6">R33</strain>
    </source>
</reference>
<dbReference type="GO" id="GO:0045892">
    <property type="term" value="P:negative regulation of DNA-templated transcription"/>
    <property type="evidence" value="ECO:0007669"/>
    <property type="project" value="InterPro"/>
</dbReference>
<feature type="domain" description="HTH tetR-type" evidence="5">
    <location>
        <begin position="5"/>
        <end position="65"/>
    </location>
</feature>
<gene>
    <name evidence="6" type="ORF">AB5J51_35780</name>
</gene>
<keyword evidence="2 4" id="KW-0238">DNA-binding</keyword>
<dbReference type="PANTHER" id="PTHR30055:SF151">
    <property type="entry name" value="TRANSCRIPTIONAL REGULATORY PROTEIN"/>
    <property type="match status" value="1"/>
</dbReference>
<dbReference type="Pfam" id="PF02909">
    <property type="entry name" value="TetR_C_1"/>
    <property type="match status" value="1"/>
</dbReference>
<accession>A0AB39YDE3</accession>
<name>A0AB39YDE3_9ACTN</name>
<dbReference type="GO" id="GO:0000976">
    <property type="term" value="F:transcription cis-regulatory region binding"/>
    <property type="evidence" value="ECO:0007669"/>
    <property type="project" value="TreeGrafter"/>
</dbReference>
<dbReference type="RefSeq" id="WP_053787461.1">
    <property type="nucleotide sequence ID" value="NZ_CP165727.1"/>
</dbReference>
<dbReference type="InterPro" id="IPR036271">
    <property type="entry name" value="Tet_transcr_reg_TetR-rel_C_sf"/>
</dbReference>
<evidence type="ECO:0000256" key="1">
    <source>
        <dbReference type="ARBA" id="ARBA00023015"/>
    </source>
</evidence>
<sequence>MPRETLNRDQIVRAAIELLDAEGIEGLSMRKLGRRLGSAPTAMYWHVGNKENLVVLAADLVWAEIEPLDPAASGWRAAARALAYDAHALAARHPWLINAIGTHFVYGDGMARFQDHSYAVYEAAGFTGWDLDWAVNTAYTFVAGSAVDEATTAAMAKAQIRPGRGAEGGPEQDIVTWATGIASRYPRLRARLEAQAVADPAEMTHRKFEFGIEAILDGLEARLARQAT</sequence>
<dbReference type="InterPro" id="IPR050109">
    <property type="entry name" value="HTH-type_TetR-like_transc_reg"/>
</dbReference>
<dbReference type="PROSITE" id="PS01081">
    <property type="entry name" value="HTH_TETR_1"/>
    <property type="match status" value="1"/>
</dbReference>
<feature type="DNA-binding region" description="H-T-H motif" evidence="4">
    <location>
        <begin position="28"/>
        <end position="47"/>
    </location>
</feature>
<evidence type="ECO:0000256" key="2">
    <source>
        <dbReference type="ARBA" id="ARBA00023125"/>
    </source>
</evidence>
<protein>
    <submittedName>
        <fullName evidence="6">TetR/AcrR family transcriptional regulator C-terminal domain-containing protein</fullName>
    </submittedName>
</protein>
<dbReference type="InterPro" id="IPR004111">
    <property type="entry name" value="Repressor_TetR_C"/>
</dbReference>
<proteinExistence type="predicted"/>
<dbReference type="Gene3D" id="1.10.10.60">
    <property type="entry name" value="Homeodomain-like"/>
    <property type="match status" value="1"/>
</dbReference>
<dbReference type="PANTHER" id="PTHR30055">
    <property type="entry name" value="HTH-TYPE TRANSCRIPTIONAL REGULATOR RUTR"/>
    <property type="match status" value="1"/>
</dbReference>
<dbReference type="AlphaFoldDB" id="A0AB39YDE3"/>